<sequence length="674" mass="73403">MSVLTLPTEVVELILINAAAAGHPETIAAFSQTSRAHRDLVYGPSDQHLWREIFLTTFDDPRVTGGGPGWFEGNAQKAGSPKDPSFNWGEEYRKRIWAARYIRRQTNPQTGIVGVWNSDLSHFVPEYETTERNTRALDALISVIDTAAPCPATIVFSFIPPCDGPASAGSISAASAYPTFPPLPQAIGGSSKGIVPVGPFDGSGRGFGQALSARNMAWLQSVLACGYPPAVTARFSGQKWDGGIAGQYLEEDDFRLMQSAGRLIACTGFLPVPHPDADAESPETPPAGDGISDRLPPPEMSEEKQRKRARRLARMRVYNMRYLARERHWGPYLPHMEQKVLAPRAPIEDDELLQPILALFRFAPENGDGVDENEDGHLHEGADEEEGGDGDDSEEEEGEDGEEDDVDASAGPRLMSAPPLPPTPAQLRADWGYLAAVRTVIEANLRETFSEENLSGLLSLDGLRPGSAPWDADQYKMNSSGDESTATSKGKGKEKATEWSSDSDEVEGWDWAGVTGLWKRCVCWMDYRDLILHNYFFQLSGEFEDPHLAEAVRIIAMRLRVKSYSRCTVPGYEHLPTIHVVGETSGASISGQPRRIHGTVGIIADGSVRWNLQFSSVEGADEDEWVSEGIQVGGVASAMGVLGMWTGANHERMDPLGKILAITAGSVLTPLHVL</sequence>
<gene>
    <name evidence="2" type="ORF">BN946_scf184714.g11</name>
</gene>
<organism evidence="2 3">
    <name type="scientific">Pycnoporus cinnabarinus</name>
    <name type="common">Cinnabar-red polypore</name>
    <name type="synonym">Trametes cinnabarina</name>
    <dbReference type="NCBI Taxonomy" id="5643"/>
    <lineage>
        <taxon>Eukaryota</taxon>
        <taxon>Fungi</taxon>
        <taxon>Dikarya</taxon>
        <taxon>Basidiomycota</taxon>
        <taxon>Agaricomycotina</taxon>
        <taxon>Agaricomycetes</taxon>
        <taxon>Polyporales</taxon>
        <taxon>Polyporaceae</taxon>
        <taxon>Trametes</taxon>
    </lineage>
</organism>
<name>A0A060SUP8_PYCCI</name>
<dbReference type="AlphaFoldDB" id="A0A060SUP8"/>
<dbReference type="EMBL" id="CCBP010000509">
    <property type="protein sequence ID" value="CDO77836.1"/>
    <property type="molecule type" value="Genomic_DNA"/>
</dbReference>
<dbReference type="HOGENOM" id="CLU_024646_0_0_1"/>
<evidence type="ECO:0000256" key="1">
    <source>
        <dbReference type="SAM" id="MobiDB-lite"/>
    </source>
</evidence>
<feature type="region of interest" description="Disordered" evidence="1">
    <location>
        <begin position="471"/>
        <end position="500"/>
    </location>
</feature>
<dbReference type="OMA" id="CVCWMDY"/>
<feature type="region of interest" description="Disordered" evidence="1">
    <location>
        <begin position="274"/>
        <end position="309"/>
    </location>
</feature>
<dbReference type="OrthoDB" id="3226064at2759"/>
<proteinExistence type="predicted"/>
<feature type="compositionally biased region" description="Acidic residues" evidence="1">
    <location>
        <begin position="382"/>
        <end position="407"/>
    </location>
</feature>
<feature type="compositionally biased region" description="Polar residues" evidence="1">
    <location>
        <begin position="476"/>
        <end position="488"/>
    </location>
</feature>
<keyword evidence="3" id="KW-1185">Reference proteome</keyword>
<reference evidence="2" key="1">
    <citation type="submission" date="2014-01" db="EMBL/GenBank/DDBJ databases">
        <title>The genome of the white-rot fungus Pycnoporus cinnabarinus: a basidiomycete model with a versatile arsenal for lignocellulosic biomass breakdown.</title>
        <authorList>
            <person name="Levasseur A."/>
            <person name="Lomascolo A."/>
            <person name="Ruiz-Duenas F.J."/>
            <person name="Uzan E."/>
            <person name="Piumi F."/>
            <person name="Kues U."/>
            <person name="Ram A.F.J."/>
            <person name="Murat C."/>
            <person name="Haon M."/>
            <person name="Benoit I."/>
            <person name="Arfi Y."/>
            <person name="Chevret D."/>
            <person name="Drula E."/>
            <person name="Kwon M.J."/>
            <person name="Gouret P."/>
            <person name="Lesage-Meessen L."/>
            <person name="Lombard V."/>
            <person name="Mariette J."/>
            <person name="Noirot C."/>
            <person name="Park J."/>
            <person name="Patyshakuliyeva A."/>
            <person name="Wieneger R.A.B."/>
            <person name="Wosten H.A.B."/>
            <person name="Martin F."/>
            <person name="Coutinho P.M."/>
            <person name="de Vries R."/>
            <person name="Martinez A.T."/>
            <person name="Klopp C."/>
            <person name="Pontarotti P."/>
            <person name="Henrissat B."/>
            <person name="Record E."/>
        </authorList>
    </citation>
    <scope>NUCLEOTIDE SEQUENCE [LARGE SCALE GENOMIC DNA]</scope>
    <source>
        <strain evidence="2">BRFM137</strain>
    </source>
</reference>
<protein>
    <recommendedName>
        <fullName evidence="4">F-box domain-containing protein</fullName>
    </recommendedName>
</protein>
<evidence type="ECO:0008006" key="4">
    <source>
        <dbReference type="Google" id="ProtNLM"/>
    </source>
</evidence>
<accession>A0A060SUP8</accession>
<dbReference type="STRING" id="5643.A0A060SUP8"/>
<evidence type="ECO:0000313" key="2">
    <source>
        <dbReference type="EMBL" id="CDO77836.1"/>
    </source>
</evidence>
<evidence type="ECO:0000313" key="3">
    <source>
        <dbReference type="Proteomes" id="UP000029665"/>
    </source>
</evidence>
<feature type="region of interest" description="Disordered" evidence="1">
    <location>
        <begin position="365"/>
        <end position="423"/>
    </location>
</feature>
<dbReference type="Proteomes" id="UP000029665">
    <property type="component" value="Unassembled WGS sequence"/>
</dbReference>
<comment type="caution">
    <text evidence="2">The sequence shown here is derived from an EMBL/GenBank/DDBJ whole genome shotgun (WGS) entry which is preliminary data.</text>
</comment>